<evidence type="ECO:0008006" key="4">
    <source>
        <dbReference type="Google" id="ProtNLM"/>
    </source>
</evidence>
<evidence type="ECO:0000256" key="1">
    <source>
        <dbReference type="ARBA" id="ARBA00022801"/>
    </source>
</evidence>
<name>A0A2M8EU47_9BACT</name>
<proteinExistence type="predicted"/>
<evidence type="ECO:0000313" key="3">
    <source>
        <dbReference type="Proteomes" id="UP000230885"/>
    </source>
</evidence>
<evidence type="ECO:0000313" key="2">
    <source>
        <dbReference type="EMBL" id="PJC28652.1"/>
    </source>
</evidence>
<protein>
    <recommendedName>
        <fullName evidence="4">Non-canonical purine NTP pyrophosphatase</fullName>
    </recommendedName>
</protein>
<sequence length="73" mass="8584">MKLHFLTGSKNKFEEVKAVLEEVEQLDIDLPEIQEIDAIKIIKAKLLEALNHQQGEFLVMRKVMKKFSFLKDR</sequence>
<keyword evidence="1" id="KW-0378">Hydrolase</keyword>
<comment type="caution">
    <text evidence="2">The sequence shown here is derived from an EMBL/GenBank/DDBJ whole genome shotgun (WGS) entry which is preliminary data.</text>
</comment>
<accession>A0A2M8EU47</accession>
<dbReference type="SUPFAM" id="SSF52972">
    <property type="entry name" value="ITPase-like"/>
    <property type="match status" value="1"/>
</dbReference>
<gene>
    <name evidence="2" type="ORF">CO053_03415</name>
</gene>
<dbReference type="AlphaFoldDB" id="A0A2M8EU47"/>
<dbReference type="Proteomes" id="UP000230885">
    <property type="component" value="Unassembled WGS sequence"/>
</dbReference>
<dbReference type="GO" id="GO:0016787">
    <property type="term" value="F:hydrolase activity"/>
    <property type="evidence" value="ECO:0007669"/>
    <property type="project" value="UniProtKB-KW"/>
</dbReference>
<reference evidence="3" key="1">
    <citation type="submission" date="2017-09" db="EMBL/GenBank/DDBJ databases">
        <title>Depth-based differentiation of microbial function through sediment-hosted aquifers and enrichment of novel symbionts in the deep terrestrial subsurface.</title>
        <authorList>
            <person name="Probst A.J."/>
            <person name="Ladd B."/>
            <person name="Jarett J.K."/>
            <person name="Geller-Mcgrath D.E."/>
            <person name="Sieber C.M.K."/>
            <person name="Emerson J.B."/>
            <person name="Anantharaman K."/>
            <person name="Thomas B.C."/>
            <person name="Malmstrom R."/>
            <person name="Stieglmeier M."/>
            <person name="Klingl A."/>
            <person name="Woyke T."/>
            <person name="Ryan C.M."/>
            <person name="Banfield J.F."/>
        </authorList>
    </citation>
    <scope>NUCLEOTIDE SEQUENCE [LARGE SCALE GENOMIC DNA]</scope>
</reference>
<dbReference type="Gene3D" id="3.90.950.10">
    <property type="match status" value="1"/>
</dbReference>
<dbReference type="EMBL" id="PFSE01000054">
    <property type="protein sequence ID" value="PJC28652.1"/>
    <property type="molecule type" value="Genomic_DNA"/>
</dbReference>
<dbReference type="InterPro" id="IPR029001">
    <property type="entry name" value="ITPase-like_fam"/>
</dbReference>
<organism evidence="2 3">
    <name type="scientific">Candidatus Shapirobacteria bacterium CG_4_9_14_0_2_um_filter_40_11</name>
    <dbReference type="NCBI Taxonomy" id="1974876"/>
    <lineage>
        <taxon>Bacteria</taxon>
        <taxon>Candidatus Shapironibacteriota</taxon>
    </lineage>
</organism>